<comment type="caution">
    <text evidence="2">The sequence shown here is derived from an EMBL/GenBank/DDBJ whole genome shotgun (WGS) entry which is preliminary data.</text>
</comment>
<organism evidence="2 3">
    <name type="scientific">Ambrosia artemisiifolia</name>
    <name type="common">Common ragweed</name>
    <dbReference type="NCBI Taxonomy" id="4212"/>
    <lineage>
        <taxon>Eukaryota</taxon>
        <taxon>Viridiplantae</taxon>
        <taxon>Streptophyta</taxon>
        <taxon>Embryophyta</taxon>
        <taxon>Tracheophyta</taxon>
        <taxon>Spermatophyta</taxon>
        <taxon>Magnoliopsida</taxon>
        <taxon>eudicotyledons</taxon>
        <taxon>Gunneridae</taxon>
        <taxon>Pentapetalae</taxon>
        <taxon>asterids</taxon>
        <taxon>campanulids</taxon>
        <taxon>Asterales</taxon>
        <taxon>Asteraceae</taxon>
        <taxon>Asteroideae</taxon>
        <taxon>Heliantheae alliance</taxon>
        <taxon>Heliantheae</taxon>
        <taxon>Ambrosia</taxon>
    </lineage>
</organism>
<evidence type="ECO:0000313" key="3">
    <source>
        <dbReference type="Proteomes" id="UP001206925"/>
    </source>
</evidence>
<protein>
    <submittedName>
        <fullName evidence="2">Uncharacterized protein</fullName>
    </submittedName>
</protein>
<proteinExistence type="predicted"/>
<name>A0AAD5BK16_AMBAR</name>
<evidence type="ECO:0000313" key="2">
    <source>
        <dbReference type="EMBL" id="KAI7724620.1"/>
    </source>
</evidence>
<feature type="region of interest" description="Disordered" evidence="1">
    <location>
        <begin position="1"/>
        <end position="77"/>
    </location>
</feature>
<dbReference type="EMBL" id="JAMZMK010012183">
    <property type="protein sequence ID" value="KAI7724620.1"/>
    <property type="molecule type" value="Genomic_DNA"/>
</dbReference>
<gene>
    <name evidence="2" type="ORF">M8C21_024959</name>
</gene>
<accession>A0AAD5BK16</accession>
<dbReference type="AlphaFoldDB" id="A0AAD5BK16"/>
<evidence type="ECO:0000256" key="1">
    <source>
        <dbReference type="SAM" id="MobiDB-lite"/>
    </source>
</evidence>
<dbReference type="Proteomes" id="UP001206925">
    <property type="component" value="Unassembled WGS sequence"/>
</dbReference>
<reference evidence="2" key="1">
    <citation type="submission" date="2022-06" db="EMBL/GenBank/DDBJ databases">
        <title>Uncovering the hologenomic basis of an extraordinary plant invasion.</title>
        <authorList>
            <person name="Bieker V.C."/>
            <person name="Martin M.D."/>
            <person name="Gilbert T."/>
            <person name="Hodgins K."/>
            <person name="Battlay P."/>
            <person name="Petersen B."/>
            <person name="Wilson J."/>
        </authorList>
    </citation>
    <scope>NUCLEOTIDE SEQUENCE</scope>
    <source>
        <strain evidence="2">AA19_3_7</strain>
        <tissue evidence="2">Leaf</tissue>
    </source>
</reference>
<keyword evidence="3" id="KW-1185">Reference proteome</keyword>
<sequence length="372" mass="41272">MSARFGSVRRSGRLAKDGHSEKHPIMLDVSHESQAASAKTKKLTGNDDPDDDFVDTSKKITRPFVKEDPDDDFVDPPPKVARFTKNMVARLPLAKTENLPGLRLFYVDHQATYKKAVESIGFGSLLGFKLASIPPKMGYWLVQNYNPDTCVLNLGSHQIHITQELPKLKKASLKKKADKVRDLKPKEDLSKDSVVDDVAEMCQTADTLQNAGAGGNEEMGGNIVEDDDDDLGLGPFRHCKEYFFSQQDSQAIRPYVGDDGEYIIPVVLALECTQGQENTWGEPDTEMVEAPLDIQHENTLSGSDHEDPDINIAADDDFNKNEDVECSLDLHFEDITVVGIVPHIFVQVTKPGGVNVLVLWGFKYNLPSSEKM</sequence>
<feature type="compositionally biased region" description="Basic and acidic residues" evidence="1">
    <location>
        <begin position="14"/>
        <end position="31"/>
    </location>
</feature>